<dbReference type="AlphaFoldDB" id="A0A9W8KWR7"/>
<dbReference type="PROSITE" id="PS51129">
    <property type="entry name" value="PDXS_SNZ_2"/>
    <property type="match status" value="1"/>
</dbReference>
<protein>
    <recommendedName>
        <fullName evidence="3">pyridoxal 5'-phosphate synthase (glutamine hydrolyzing)</fullName>
        <ecNumber evidence="3">4.3.3.6</ecNumber>
    </recommendedName>
</protein>
<sequence length="288" mass="30854">MANAADIQTAWSHKIHFMKSIKGGVIFCVSDSIQASMCEKVGARALIAVDDRTPAIVTTQAAGVSRMIDPSKMKSIMDCVALPVFGRVRIGHQMEAKIVEHLKADGIEEHERLSAVTVTDVHIPKHNFKIPFICGASNLGEALRRIAEGASMIRTKGESATDTANLAAAVTEITTILSEIKTAVSKAGNETELHTYADSISAPRSYVKQVAQLGSLPVPFFACGGIVQPSDAAYMMELGCDGVIISSRIFAGTDPQRRALSMIMATENPKNYDLIARLSENLGVPPTE</sequence>
<comment type="caution">
    <text evidence="10">The sequence shown here is derived from an EMBL/GenBank/DDBJ whole genome shotgun (WGS) entry which is preliminary data.</text>
</comment>
<evidence type="ECO:0000256" key="5">
    <source>
        <dbReference type="ARBA" id="ARBA00023239"/>
    </source>
</evidence>
<dbReference type="EMBL" id="JANBTW010000056">
    <property type="protein sequence ID" value="KAJ2674571.1"/>
    <property type="molecule type" value="Genomic_DNA"/>
</dbReference>
<evidence type="ECO:0000313" key="10">
    <source>
        <dbReference type="EMBL" id="KAJ2674571.1"/>
    </source>
</evidence>
<comment type="pathway">
    <text evidence="1">Cofactor biosynthesis; pyridoxal 5'-phosphate biosynthesis.</text>
</comment>
<organism evidence="10 11">
    <name type="scientific">Coemansia spiralis</name>
    <dbReference type="NCBI Taxonomy" id="417178"/>
    <lineage>
        <taxon>Eukaryota</taxon>
        <taxon>Fungi</taxon>
        <taxon>Fungi incertae sedis</taxon>
        <taxon>Zoopagomycota</taxon>
        <taxon>Kickxellomycotina</taxon>
        <taxon>Kickxellomycetes</taxon>
        <taxon>Kickxellales</taxon>
        <taxon>Kickxellaceae</taxon>
        <taxon>Coemansia</taxon>
    </lineage>
</organism>
<reference evidence="10" key="1">
    <citation type="submission" date="2022-07" db="EMBL/GenBank/DDBJ databases">
        <title>Phylogenomic reconstructions and comparative analyses of Kickxellomycotina fungi.</title>
        <authorList>
            <person name="Reynolds N.K."/>
            <person name="Stajich J.E."/>
            <person name="Barry K."/>
            <person name="Grigoriev I.V."/>
            <person name="Crous P."/>
            <person name="Smith M.E."/>
        </authorList>
    </citation>
    <scope>NUCLEOTIDE SEQUENCE</scope>
    <source>
        <strain evidence="10">NRRL 3115</strain>
    </source>
</reference>
<comment type="catalytic activity">
    <reaction evidence="7">
        <text>aldehydo-D-ribose 5-phosphate + D-glyceraldehyde 3-phosphate + L-glutamine = pyridoxal 5'-phosphate + L-glutamate + phosphate + 3 H2O + H(+)</text>
        <dbReference type="Rhea" id="RHEA:31507"/>
        <dbReference type="ChEBI" id="CHEBI:15377"/>
        <dbReference type="ChEBI" id="CHEBI:15378"/>
        <dbReference type="ChEBI" id="CHEBI:29985"/>
        <dbReference type="ChEBI" id="CHEBI:43474"/>
        <dbReference type="ChEBI" id="CHEBI:58273"/>
        <dbReference type="ChEBI" id="CHEBI:58359"/>
        <dbReference type="ChEBI" id="CHEBI:59776"/>
        <dbReference type="ChEBI" id="CHEBI:597326"/>
        <dbReference type="EC" id="4.3.3.6"/>
    </reaction>
</comment>
<evidence type="ECO:0000256" key="6">
    <source>
        <dbReference type="ARBA" id="ARBA00023270"/>
    </source>
</evidence>
<evidence type="ECO:0000259" key="9">
    <source>
        <dbReference type="Pfam" id="PF01680"/>
    </source>
</evidence>
<keyword evidence="4" id="KW-0663">Pyridoxal phosphate</keyword>
<evidence type="ECO:0000256" key="1">
    <source>
        <dbReference type="ARBA" id="ARBA00004737"/>
    </source>
</evidence>
<dbReference type="PANTHER" id="PTHR31829">
    <property type="entry name" value="PYRIDOXAL 5'-PHOSPHATE SYNTHASE SUBUNIT SNZ1-RELATED"/>
    <property type="match status" value="1"/>
</dbReference>
<keyword evidence="5 10" id="KW-0456">Lyase</keyword>
<evidence type="ECO:0000256" key="2">
    <source>
        <dbReference type="ARBA" id="ARBA00007281"/>
    </source>
</evidence>
<feature type="domain" description="PdxS/SNZ N-terminal" evidence="9">
    <location>
        <begin position="13"/>
        <end position="222"/>
    </location>
</feature>
<dbReference type="Proteomes" id="UP001151518">
    <property type="component" value="Unassembled WGS sequence"/>
</dbReference>
<dbReference type="Pfam" id="PF01680">
    <property type="entry name" value="SOR_SNZ"/>
    <property type="match status" value="1"/>
</dbReference>
<dbReference type="InterPro" id="IPR001852">
    <property type="entry name" value="PdxS/SNZ"/>
</dbReference>
<dbReference type="InterPro" id="IPR011060">
    <property type="entry name" value="RibuloseP-bd_barrel"/>
</dbReference>
<dbReference type="GO" id="GO:0036381">
    <property type="term" value="F:pyridoxal 5'-phosphate synthase (glutamine hydrolysing) activity"/>
    <property type="evidence" value="ECO:0007669"/>
    <property type="project" value="UniProtKB-EC"/>
</dbReference>
<evidence type="ECO:0000256" key="7">
    <source>
        <dbReference type="ARBA" id="ARBA00047992"/>
    </source>
</evidence>
<keyword evidence="6" id="KW-0704">Schiff base</keyword>
<comment type="similarity">
    <text evidence="2 8">Belongs to the PdxS/SNZ family.</text>
</comment>
<dbReference type="SUPFAM" id="SSF51366">
    <property type="entry name" value="Ribulose-phoshate binding barrel"/>
    <property type="match status" value="1"/>
</dbReference>
<evidence type="ECO:0000256" key="4">
    <source>
        <dbReference type="ARBA" id="ARBA00022898"/>
    </source>
</evidence>
<dbReference type="GO" id="GO:0042823">
    <property type="term" value="P:pyridoxal phosphate biosynthetic process"/>
    <property type="evidence" value="ECO:0007669"/>
    <property type="project" value="InterPro"/>
</dbReference>
<evidence type="ECO:0000256" key="3">
    <source>
        <dbReference type="ARBA" id="ARBA00012084"/>
    </source>
</evidence>
<gene>
    <name evidence="10" type="primary">SNZ1_2</name>
    <name evidence="10" type="ORF">GGI25_004310</name>
</gene>
<name>A0A9W8KWR7_9FUNG</name>
<proteinExistence type="inferred from homology"/>
<dbReference type="OrthoDB" id="1660966at2759"/>
<evidence type="ECO:0000256" key="8">
    <source>
        <dbReference type="PROSITE-ProRule" id="PRU00481"/>
    </source>
</evidence>
<dbReference type="Gene3D" id="3.20.20.70">
    <property type="entry name" value="Aldolase class I"/>
    <property type="match status" value="1"/>
</dbReference>
<accession>A0A9W8KWR7</accession>
<dbReference type="InterPro" id="IPR013785">
    <property type="entry name" value="Aldolase_TIM"/>
</dbReference>
<dbReference type="GO" id="GO:0008615">
    <property type="term" value="P:pyridoxine biosynthetic process"/>
    <property type="evidence" value="ECO:0007669"/>
    <property type="project" value="TreeGrafter"/>
</dbReference>
<dbReference type="InterPro" id="IPR033755">
    <property type="entry name" value="PdxS/SNZ_N"/>
</dbReference>
<evidence type="ECO:0000313" key="11">
    <source>
        <dbReference type="Proteomes" id="UP001151518"/>
    </source>
</evidence>
<dbReference type="PANTHER" id="PTHR31829:SF0">
    <property type="entry name" value="PYRIDOXAL 5'-PHOSPHATE SYNTHASE SUBUNIT SNZ1-RELATED"/>
    <property type="match status" value="1"/>
</dbReference>
<dbReference type="EC" id="4.3.3.6" evidence="3"/>
<dbReference type="GO" id="GO:0006520">
    <property type="term" value="P:amino acid metabolic process"/>
    <property type="evidence" value="ECO:0007669"/>
    <property type="project" value="TreeGrafter"/>
</dbReference>